<dbReference type="Pfam" id="PF00408">
    <property type="entry name" value="PGM_PMM_IV"/>
    <property type="match status" value="1"/>
</dbReference>
<reference evidence="11 12" key="1">
    <citation type="journal article" date="2015" name="Nature">
        <title>rRNA introns, odd ribosomes, and small enigmatic genomes across a large radiation of phyla.</title>
        <authorList>
            <person name="Brown C.T."/>
            <person name="Hug L.A."/>
            <person name="Thomas B.C."/>
            <person name="Sharon I."/>
            <person name="Castelle C.J."/>
            <person name="Singh A."/>
            <person name="Wilkins M.J."/>
            <person name="Williams K.H."/>
            <person name="Banfield J.F."/>
        </authorList>
    </citation>
    <scope>NUCLEOTIDE SEQUENCE [LARGE SCALE GENOMIC DNA]</scope>
</reference>
<evidence type="ECO:0000313" key="11">
    <source>
        <dbReference type="EMBL" id="KKT32296.1"/>
    </source>
</evidence>
<dbReference type="InterPro" id="IPR036900">
    <property type="entry name" value="A-D-PHexomutase_C_sf"/>
</dbReference>
<dbReference type="EMBL" id="LCHK01000018">
    <property type="protein sequence ID" value="KKT32296.1"/>
    <property type="molecule type" value="Genomic_DNA"/>
</dbReference>
<sequence length="452" mass="51185">MTIDPSIFKAYDVRGIYPDSITPELAYKIGQAYAEFIKPKGEVVVGNDVRLHSEELKMKVAEGLTDSGVDVVDIGLISTDMYYFAVGNYGFAGGIQSSASHNPPEFHGFKMIREKVIPLTFEDGISQIRDLIVKDEFVKSETKGKIRKLNIDDDYVDYILSWLKLKDIKHFKVVINPNFGYAGVMFRKIVERGKLPIEIIGLNDEPDGTFPKGRPDPFIPDNRIEISELVKSSEADFGIAWDADADRVFFCADGGLFAEPYYLNTVLIKQMLKKYPKEKIIYDPRYTWALIDAIKENGGEPVISKVGHSYIKEKMREVNALYATESSGHTYFRDFWYADNGMIPVMQILEFLTENDVKLSEVIQPVINKYFISGEINTEVTDKEGKMEEIAEKYADGNVSRLDGVAVEYSDFRFVVRPSNTESLLRLTLEAKSKDLMEVKRDEVLAIIRSGA</sequence>
<dbReference type="PRINTS" id="PR00509">
    <property type="entry name" value="PGMPMM"/>
</dbReference>
<dbReference type="PANTHER" id="PTHR43771:SF1">
    <property type="entry name" value="PHOSPHOMANNOMUTASE"/>
    <property type="match status" value="1"/>
</dbReference>
<feature type="domain" description="Alpha-D-phosphohexomutase alpha/beta/alpha" evidence="9">
    <location>
        <begin position="153"/>
        <end position="252"/>
    </location>
</feature>
<protein>
    <submittedName>
        <fullName evidence="11">Phosphomannomutase</fullName>
    </submittedName>
</protein>
<evidence type="ECO:0000259" key="7">
    <source>
        <dbReference type="Pfam" id="PF00408"/>
    </source>
</evidence>
<feature type="domain" description="Alpha-D-phosphohexomutase alpha/beta/alpha" evidence="8">
    <location>
        <begin position="7"/>
        <end position="136"/>
    </location>
</feature>
<dbReference type="Pfam" id="PF02880">
    <property type="entry name" value="PGM_PMM_III"/>
    <property type="match status" value="1"/>
</dbReference>
<dbReference type="Pfam" id="PF02879">
    <property type="entry name" value="PGM_PMM_II"/>
    <property type="match status" value="1"/>
</dbReference>
<dbReference type="SUPFAM" id="SSF53738">
    <property type="entry name" value="Phosphoglucomutase, first 3 domains"/>
    <property type="match status" value="3"/>
</dbReference>
<evidence type="ECO:0000256" key="4">
    <source>
        <dbReference type="ARBA" id="ARBA00022723"/>
    </source>
</evidence>
<keyword evidence="4" id="KW-0479">Metal-binding</keyword>
<dbReference type="AlphaFoldDB" id="A0A837I4Q4"/>
<dbReference type="PANTHER" id="PTHR43771">
    <property type="entry name" value="PHOSPHOMANNOMUTASE"/>
    <property type="match status" value="1"/>
</dbReference>
<evidence type="ECO:0000313" key="12">
    <source>
        <dbReference type="Proteomes" id="UP000034012"/>
    </source>
</evidence>
<proteinExistence type="inferred from homology"/>
<dbReference type="CDD" id="cd03089">
    <property type="entry name" value="PMM_PGM"/>
    <property type="match status" value="1"/>
</dbReference>
<comment type="caution">
    <text evidence="11">The sequence shown here is derived from an EMBL/GenBank/DDBJ whole genome shotgun (WGS) entry which is preliminary data.</text>
</comment>
<feature type="domain" description="Alpha-D-phosphohexomutase alpha/beta/alpha" evidence="10">
    <location>
        <begin position="262"/>
        <end position="370"/>
    </location>
</feature>
<dbReference type="InterPro" id="IPR005846">
    <property type="entry name" value="A-D-PHexomutase_a/b/a-III"/>
</dbReference>
<evidence type="ECO:0000259" key="10">
    <source>
        <dbReference type="Pfam" id="PF02880"/>
    </source>
</evidence>
<dbReference type="InterPro" id="IPR005841">
    <property type="entry name" value="Alpha-D-phosphohexomutase_SF"/>
</dbReference>
<evidence type="ECO:0000259" key="9">
    <source>
        <dbReference type="Pfam" id="PF02879"/>
    </source>
</evidence>
<dbReference type="InterPro" id="IPR005844">
    <property type="entry name" value="A-D-PHexomutase_a/b/a-I"/>
</dbReference>
<keyword evidence="5" id="KW-0460">Magnesium</keyword>
<evidence type="ECO:0000256" key="6">
    <source>
        <dbReference type="ARBA" id="ARBA00023235"/>
    </source>
</evidence>
<evidence type="ECO:0000259" key="8">
    <source>
        <dbReference type="Pfam" id="PF02878"/>
    </source>
</evidence>
<comment type="cofactor">
    <cofactor evidence="1">
        <name>Mg(2+)</name>
        <dbReference type="ChEBI" id="CHEBI:18420"/>
    </cofactor>
</comment>
<comment type="similarity">
    <text evidence="2">Belongs to the phosphohexose mutase family.</text>
</comment>
<dbReference type="GO" id="GO:0005975">
    <property type="term" value="P:carbohydrate metabolic process"/>
    <property type="evidence" value="ECO:0007669"/>
    <property type="project" value="InterPro"/>
</dbReference>
<evidence type="ECO:0000256" key="1">
    <source>
        <dbReference type="ARBA" id="ARBA00001946"/>
    </source>
</evidence>
<keyword evidence="3" id="KW-0597">Phosphoprotein</keyword>
<evidence type="ECO:0000256" key="5">
    <source>
        <dbReference type="ARBA" id="ARBA00022842"/>
    </source>
</evidence>
<name>A0A837I4Q4_9BACT</name>
<dbReference type="SUPFAM" id="SSF55957">
    <property type="entry name" value="Phosphoglucomutase, C-terminal domain"/>
    <property type="match status" value="1"/>
</dbReference>
<dbReference type="Proteomes" id="UP000034012">
    <property type="component" value="Unassembled WGS sequence"/>
</dbReference>
<dbReference type="GO" id="GO:0046872">
    <property type="term" value="F:metal ion binding"/>
    <property type="evidence" value="ECO:0007669"/>
    <property type="project" value="UniProtKB-KW"/>
</dbReference>
<evidence type="ECO:0000256" key="2">
    <source>
        <dbReference type="ARBA" id="ARBA00010231"/>
    </source>
</evidence>
<dbReference type="Gene3D" id="3.30.310.50">
    <property type="entry name" value="Alpha-D-phosphohexomutase, C-terminal domain"/>
    <property type="match status" value="1"/>
</dbReference>
<dbReference type="Gene3D" id="3.40.120.10">
    <property type="entry name" value="Alpha-D-Glucose-1,6-Bisphosphate, subunit A, domain 3"/>
    <property type="match status" value="3"/>
</dbReference>
<evidence type="ECO:0000256" key="3">
    <source>
        <dbReference type="ARBA" id="ARBA00022553"/>
    </source>
</evidence>
<keyword evidence="6" id="KW-0413">Isomerase</keyword>
<dbReference type="InterPro" id="IPR005843">
    <property type="entry name" value="A-D-PHexomutase_C"/>
</dbReference>
<gene>
    <name evidence="11" type="ORF">UW20_C0018G0005</name>
</gene>
<accession>A0A837I4Q4</accession>
<dbReference type="InterPro" id="IPR016055">
    <property type="entry name" value="A-D-PHexomutase_a/b/a-I/II/III"/>
</dbReference>
<dbReference type="Pfam" id="PF02878">
    <property type="entry name" value="PGM_PMM_I"/>
    <property type="match status" value="1"/>
</dbReference>
<feature type="domain" description="Alpha-D-phosphohexomutase C-terminal" evidence="7">
    <location>
        <begin position="375"/>
        <end position="444"/>
    </location>
</feature>
<dbReference type="GO" id="GO:0016868">
    <property type="term" value="F:intramolecular phosphotransferase activity"/>
    <property type="evidence" value="ECO:0007669"/>
    <property type="project" value="InterPro"/>
</dbReference>
<dbReference type="InterPro" id="IPR005845">
    <property type="entry name" value="A-D-PHexomutase_a/b/a-II"/>
</dbReference>
<organism evidence="11 12">
    <name type="scientific">Candidatus Woesebacteria bacterium GW2011_GWB1_44_11</name>
    <dbReference type="NCBI Taxonomy" id="1618579"/>
    <lineage>
        <taxon>Bacteria</taxon>
        <taxon>Candidatus Woeseibacteriota</taxon>
    </lineage>
</organism>